<accession>A0ABY8NVG5</accession>
<keyword evidence="1" id="KW-0614">Plasmid</keyword>
<proteinExistence type="predicted"/>
<geneLocation type="plasmid" evidence="1 2">
    <name>paNv_CAN3</name>
</geneLocation>
<evidence type="ECO:0000313" key="1">
    <source>
        <dbReference type="EMBL" id="WGM08398.1"/>
    </source>
</evidence>
<name>A0ABY8NVG5_9GAMM</name>
<sequence length="120" mass="14721">MKKYYAKMRITNNEELDTYYFSFLTQWEICYDIFNKMENSIRDSEYEMAFHNYMLEQLKKYYYRKKDDSLDDWDNLSILLAKLVKFLAMLNKITVCEEYKKYTIPARVDSFLSKTILEKS</sequence>
<protein>
    <submittedName>
        <fullName evidence="1">Uncharacterized protein</fullName>
    </submittedName>
</protein>
<organism evidence="1 2">
    <name type="scientific">Arsenophonus nasoniae</name>
    <name type="common">son-killer infecting Nasonia vitripennis</name>
    <dbReference type="NCBI Taxonomy" id="638"/>
    <lineage>
        <taxon>Bacteria</taxon>
        <taxon>Pseudomonadati</taxon>
        <taxon>Pseudomonadota</taxon>
        <taxon>Gammaproteobacteria</taxon>
        <taxon>Enterobacterales</taxon>
        <taxon>Morganellaceae</taxon>
        <taxon>Arsenophonus</taxon>
    </lineage>
</organism>
<dbReference type="Proteomes" id="UP001177592">
    <property type="component" value="Plasmid paNv_CAN3"/>
</dbReference>
<evidence type="ECO:0000313" key="2">
    <source>
        <dbReference type="Proteomes" id="UP001177592"/>
    </source>
</evidence>
<dbReference type="EMBL" id="CP123526">
    <property type="protein sequence ID" value="WGM08398.1"/>
    <property type="molecule type" value="Genomic_DNA"/>
</dbReference>
<keyword evidence="2" id="KW-1185">Reference proteome</keyword>
<gene>
    <name evidence="1" type="ORF">QE258_23490</name>
</gene>
<dbReference type="RefSeq" id="WP_026823452.1">
    <property type="nucleotide sequence ID" value="NZ_CP123526.1"/>
</dbReference>
<reference evidence="1" key="1">
    <citation type="submission" date="2023-04" db="EMBL/GenBank/DDBJ databases">
        <title>Genome dynamics across the evolutionary transition to endosymbiosis.</title>
        <authorList>
            <person name="Siozios S."/>
            <person name="Nadal-Jimenez P."/>
            <person name="Azagi T."/>
            <person name="Sprong H."/>
            <person name="Frost C.L."/>
            <person name="Parratt S.R."/>
            <person name="Taylor G."/>
            <person name="Brettell L."/>
            <person name="Lew K.C."/>
            <person name="Croft L."/>
            <person name="King K.C."/>
            <person name="Brockhurst M.A."/>
            <person name="Hypsa V."/>
            <person name="Novakova E."/>
            <person name="Darby A.C."/>
            <person name="Hurst G.D.D."/>
        </authorList>
    </citation>
    <scope>NUCLEOTIDE SEQUENCE</scope>
    <source>
        <strain evidence="1">ANv_CAN</strain>
        <plasmid evidence="1">paNv_CAN3</plasmid>
    </source>
</reference>